<organism evidence="2">
    <name type="scientific">mine drainage metagenome</name>
    <dbReference type="NCBI Taxonomy" id="410659"/>
    <lineage>
        <taxon>unclassified sequences</taxon>
        <taxon>metagenomes</taxon>
        <taxon>ecological metagenomes</taxon>
    </lineage>
</organism>
<reference evidence="2" key="1">
    <citation type="submission" date="2009-10" db="EMBL/GenBank/DDBJ databases">
        <title>Diversity of trophic interactions inside an arsenic-rich microbial ecosystem.</title>
        <authorList>
            <person name="Bertin P.N."/>
            <person name="Heinrich-Salmeron A."/>
            <person name="Pelletier E."/>
            <person name="Goulhen-Chollet F."/>
            <person name="Arsene-Ploetze F."/>
            <person name="Gallien S."/>
            <person name="Calteau A."/>
            <person name="Vallenet D."/>
            <person name="Casiot C."/>
            <person name="Chane-Woon-Ming B."/>
            <person name="Giloteaux L."/>
            <person name="Barakat M."/>
            <person name="Bonnefoy V."/>
            <person name="Bruneel O."/>
            <person name="Chandler M."/>
            <person name="Cleiss J."/>
            <person name="Duran R."/>
            <person name="Elbaz-Poulichet F."/>
            <person name="Fonknechten N."/>
            <person name="Lauga B."/>
            <person name="Mornico D."/>
            <person name="Ortet P."/>
            <person name="Schaeffer C."/>
            <person name="Siguier P."/>
            <person name="Alexander Thil Smith A."/>
            <person name="Van Dorsselaer A."/>
            <person name="Weissenbach J."/>
            <person name="Medigue C."/>
            <person name="Le Paslier D."/>
        </authorList>
    </citation>
    <scope>NUCLEOTIDE SEQUENCE</scope>
</reference>
<sequence length="38" mass="3970">MGWSNRIGSMDGHGKASGKVDESLAECLVNSEAHNGQP</sequence>
<comment type="caution">
    <text evidence="2">The sequence shown here is derived from an EMBL/GenBank/DDBJ whole genome shotgun (WGS) entry which is preliminary data.</text>
</comment>
<dbReference type="EMBL" id="CABN01000053">
    <property type="protein sequence ID" value="CBH99809.1"/>
    <property type="molecule type" value="Genomic_DNA"/>
</dbReference>
<proteinExistence type="predicted"/>
<name>E6PY00_9ZZZZ</name>
<dbReference type="AlphaFoldDB" id="E6PY00"/>
<feature type="region of interest" description="Disordered" evidence="1">
    <location>
        <begin position="1"/>
        <end position="20"/>
    </location>
</feature>
<gene>
    <name evidence="2" type="ORF">CARN3_0763</name>
</gene>
<accession>E6PY00</accession>
<protein>
    <submittedName>
        <fullName evidence="2">Uncharacterized protein</fullName>
    </submittedName>
</protein>
<evidence type="ECO:0000256" key="1">
    <source>
        <dbReference type="SAM" id="MobiDB-lite"/>
    </source>
</evidence>
<evidence type="ECO:0000313" key="2">
    <source>
        <dbReference type="EMBL" id="CBH99809.1"/>
    </source>
</evidence>